<sequence length="391" mass="42866">MPRYDPFDHDLQSDPWPTYEWLREERPLYHAEDLGFHALSRHADVDAAYRDTALFSSSHGVTLEQWGPDAHRFSSFLAMDPPRHTGMRALVSAGFTPRRVREMEPVVRRLAVRHLDAALAGGGTFDLIGDYAAKVPVDVISTMIGVPAADRPRIRTWSERLLERPDGVRGVPGSMREANRALAGYYADLVRERRREPADDLASALIHAEAGGAALTDRDIVPVLMLLGVAGNETTAKLVGNAWHAAWRDPGQREAAWDGGVAGWVEETLRWDGPGQMSARLLTADTVFHGVTVPAGSRVLLLVGAANRDPRVFADPGRFDIGRDTGDAVPFAVGPHFCLGAGLARLEARVMLEELTARVRPGYEIDLRAARRAYNPNVHGFATLPTTVGLR</sequence>
<keyword evidence="3" id="KW-1185">Reference proteome</keyword>
<reference evidence="3" key="1">
    <citation type="journal article" date="2019" name="Int. J. Syst. Evol. Microbiol.">
        <title>The Global Catalogue of Microorganisms (GCM) 10K type strain sequencing project: providing services to taxonomists for standard genome sequencing and annotation.</title>
        <authorList>
            <consortium name="The Broad Institute Genomics Platform"/>
            <consortium name="The Broad Institute Genome Sequencing Center for Infectious Disease"/>
            <person name="Wu L."/>
            <person name="Ma J."/>
        </authorList>
    </citation>
    <scope>NUCLEOTIDE SEQUENCE [LARGE SCALE GENOMIC DNA]</scope>
    <source>
        <strain evidence="3">CCUG 49560</strain>
    </source>
</reference>
<protein>
    <submittedName>
        <fullName evidence="2">Cytochrome P450</fullName>
    </submittedName>
</protein>
<dbReference type="Gene3D" id="1.10.630.10">
    <property type="entry name" value="Cytochrome P450"/>
    <property type="match status" value="1"/>
</dbReference>
<dbReference type="SUPFAM" id="SSF48264">
    <property type="entry name" value="Cytochrome P450"/>
    <property type="match status" value="1"/>
</dbReference>
<dbReference type="EMBL" id="JBHSFN010000012">
    <property type="protein sequence ID" value="MFC4588489.1"/>
    <property type="molecule type" value="Genomic_DNA"/>
</dbReference>
<dbReference type="InterPro" id="IPR002397">
    <property type="entry name" value="Cyt_P450_B"/>
</dbReference>
<dbReference type="InterPro" id="IPR001128">
    <property type="entry name" value="Cyt_P450"/>
</dbReference>
<gene>
    <name evidence="2" type="ORF">ACFO8L_20540</name>
</gene>
<organism evidence="2 3">
    <name type="scientific">Sphaerisporangium corydalis</name>
    <dbReference type="NCBI Taxonomy" id="1441875"/>
    <lineage>
        <taxon>Bacteria</taxon>
        <taxon>Bacillati</taxon>
        <taxon>Actinomycetota</taxon>
        <taxon>Actinomycetes</taxon>
        <taxon>Streptosporangiales</taxon>
        <taxon>Streptosporangiaceae</taxon>
        <taxon>Sphaerisporangium</taxon>
    </lineage>
</organism>
<dbReference type="PRINTS" id="PR00359">
    <property type="entry name" value="BP450"/>
</dbReference>
<evidence type="ECO:0000256" key="1">
    <source>
        <dbReference type="ARBA" id="ARBA00010617"/>
    </source>
</evidence>
<dbReference type="InterPro" id="IPR036396">
    <property type="entry name" value="Cyt_P450_sf"/>
</dbReference>
<dbReference type="PANTHER" id="PTHR46696">
    <property type="entry name" value="P450, PUTATIVE (EUROFUNG)-RELATED"/>
    <property type="match status" value="1"/>
</dbReference>
<proteinExistence type="inferred from homology"/>
<comment type="caution">
    <text evidence="2">The sequence shown here is derived from an EMBL/GenBank/DDBJ whole genome shotgun (WGS) entry which is preliminary data.</text>
</comment>
<dbReference type="Pfam" id="PF00067">
    <property type="entry name" value="p450"/>
    <property type="match status" value="1"/>
</dbReference>
<evidence type="ECO:0000313" key="2">
    <source>
        <dbReference type="EMBL" id="MFC4588489.1"/>
    </source>
</evidence>
<evidence type="ECO:0000313" key="3">
    <source>
        <dbReference type="Proteomes" id="UP001595891"/>
    </source>
</evidence>
<accession>A0ABV9EJN2</accession>
<dbReference type="Proteomes" id="UP001595891">
    <property type="component" value="Unassembled WGS sequence"/>
</dbReference>
<dbReference type="PANTHER" id="PTHR46696:SF4">
    <property type="entry name" value="BIOTIN BIOSYNTHESIS CYTOCHROME P450"/>
    <property type="match status" value="1"/>
</dbReference>
<dbReference type="RefSeq" id="WP_262843371.1">
    <property type="nucleotide sequence ID" value="NZ_JANZYP010000017.1"/>
</dbReference>
<name>A0ABV9EJN2_9ACTN</name>
<comment type="similarity">
    <text evidence="1">Belongs to the cytochrome P450 family.</text>
</comment>